<proteinExistence type="predicted"/>
<gene>
    <name evidence="2" type="ORF">QFF56_02865</name>
</gene>
<organism evidence="2 3">
    <name type="scientific">Ligilactobacillus animalis</name>
    <dbReference type="NCBI Taxonomy" id="1605"/>
    <lineage>
        <taxon>Bacteria</taxon>
        <taxon>Bacillati</taxon>
        <taxon>Bacillota</taxon>
        <taxon>Bacilli</taxon>
        <taxon>Lactobacillales</taxon>
        <taxon>Lactobacillaceae</taxon>
        <taxon>Ligilactobacillus</taxon>
    </lineage>
</organism>
<dbReference type="Proteomes" id="UP001238155">
    <property type="component" value="Chromosome"/>
</dbReference>
<dbReference type="AlphaFoldDB" id="A0AAJ6FZ41"/>
<accession>A0AAJ6FZ41</accession>
<evidence type="ECO:0000256" key="1">
    <source>
        <dbReference type="SAM" id="MobiDB-lite"/>
    </source>
</evidence>
<protein>
    <submittedName>
        <fullName evidence="2">Uncharacterized protein</fullName>
    </submittedName>
</protein>
<dbReference type="EMBL" id="CP123751">
    <property type="protein sequence ID" value="WHQ80641.1"/>
    <property type="molecule type" value="Genomic_DNA"/>
</dbReference>
<name>A0AAJ6FZ41_9LACO</name>
<reference evidence="2" key="1">
    <citation type="submission" date="2023-04" db="EMBL/GenBank/DDBJ databases">
        <title>Four porcine-derived lactic acid bacteria strains analyses and their evaluation as potential probiotics based on genomics.</title>
        <authorList>
            <person name="Niu D."/>
        </authorList>
    </citation>
    <scope>NUCLEOTIDE SEQUENCE</scope>
    <source>
        <strain evidence="2">ZSB1</strain>
    </source>
</reference>
<evidence type="ECO:0000313" key="3">
    <source>
        <dbReference type="Proteomes" id="UP001238155"/>
    </source>
</evidence>
<feature type="region of interest" description="Disordered" evidence="1">
    <location>
        <begin position="1"/>
        <end position="20"/>
    </location>
</feature>
<dbReference type="RefSeq" id="WP_283534835.1">
    <property type="nucleotide sequence ID" value="NZ_CP123751.1"/>
</dbReference>
<evidence type="ECO:0000313" key="2">
    <source>
        <dbReference type="EMBL" id="WHQ80641.1"/>
    </source>
</evidence>
<sequence length="95" mass="11068">MTPDKIGEIETYNDPNSCYQPNDEPLYTITDWDNSKLAHQNKSDVIEYVKDELATASFYIQKAEEENDEDTAFEVAKKYLDQFSALQEEETDEFI</sequence>